<name>A0A851PE65_9GALL</name>
<dbReference type="OrthoDB" id="18814at2759"/>
<feature type="transmembrane region" description="Helical" evidence="8">
    <location>
        <begin position="311"/>
        <end position="331"/>
    </location>
</feature>
<dbReference type="InterPro" id="IPR002666">
    <property type="entry name" value="Folate_carrier"/>
</dbReference>
<dbReference type="PIRSF" id="PIRSF028739">
    <property type="entry name" value="Folate_carrier"/>
    <property type="match status" value="1"/>
</dbReference>
<feature type="transmembrane region" description="Helical" evidence="8">
    <location>
        <begin position="277"/>
        <end position="299"/>
    </location>
</feature>
<dbReference type="Pfam" id="PF01770">
    <property type="entry name" value="Folate_carrier"/>
    <property type="match status" value="1"/>
</dbReference>
<evidence type="ECO:0000313" key="9">
    <source>
        <dbReference type="EMBL" id="NXC49432.1"/>
    </source>
</evidence>
<dbReference type="PANTHER" id="PTHR10686">
    <property type="entry name" value="FOLATE TRANSPORTER"/>
    <property type="match status" value="1"/>
</dbReference>
<evidence type="ECO:0000256" key="4">
    <source>
        <dbReference type="ARBA" id="ARBA00022692"/>
    </source>
</evidence>
<feature type="transmembrane region" description="Helical" evidence="8">
    <location>
        <begin position="401"/>
        <end position="424"/>
    </location>
</feature>
<organism evidence="9 10">
    <name type="scientific">Penelope pileata</name>
    <dbReference type="NCBI Taxonomy" id="1118817"/>
    <lineage>
        <taxon>Eukaryota</taxon>
        <taxon>Metazoa</taxon>
        <taxon>Chordata</taxon>
        <taxon>Craniata</taxon>
        <taxon>Vertebrata</taxon>
        <taxon>Euteleostomi</taxon>
        <taxon>Archelosauria</taxon>
        <taxon>Archosauria</taxon>
        <taxon>Dinosauria</taxon>
        <taxon>Saurischia</taxon>
        <taxon>Theropoda</taxon>
        <taxon>Coelurosauria</taxon>
        <taxon>Aves</taxon>
        <taxon>Neognathae</taxon>
        <taxon>Galloanserae</taxon>
        <taxon>Galliformes</taxon>
        <taxon>Cracidae</taxon>
        <taxon>Penelope</taxon>
    </lineage>
</organism>
<comment type="similarity">
    <text evidence="2">Belongs to the reduced folate carrier (RFC) transporter (TC 2.A.48) family.</text>
</comment>
<feature type="transmembrane region" description="Helical" evidence="8">
    <location>
        <begin position="436"/>
        <end position="459"/>
    </location>
</feature>
<dbReference type="FunFam" id="1.20.1250.20:FF:000225">
    <property type="entry name" value="Solute carrier family 19 member 1"/>
    <property type="match status" value="1"/>
</dbReference>
<dbReference type="NCBIfam" id="TIGR00806">
    <property type="entry name" value="rfc"/>
    <property type="match status" value="1"/>
</dbReference>
<evidence type="ECO:0000313" key="10">
    <source>
        <dbReference type="Proteomes" id="UP000613066"/>
    </source>
</evidence>
<feature type="transmembrane region" description="Helical" evidence="8">
    <location>
        <begin position="97"/>
        <end position="120"/>
    </location>
</feature>
<dbReference type="GO" id="GO:0008518">
    <property type="term" value="F:folate:monoatomic anion antiporter activity"/>
    <property type="evidence" value="ECO:0007669"/>
    <property type="project" value="TreeGrafter"/>
</dbReference>
<keyword evidence="10" id="KW-1185">Reference proteome</keyword>
<evidence type="ECO:0000256" key="6">
    <source>
        <dbReference type="ARBA" id="ARBA00023136"/>
    </source>
</evidence>
<feature type="transmembrane region" description="Helical" evidence="8">
    <location>
        <begin position="69"/>
        <end position="88"/>
    </location>
</feature>
<comment type="subcellular location">
    <subcellularLocation>
        <location evidence="1">Membrane</location>
        <topology evidence="1">Multi-pass membrane protein</topology>
    </subcellularLocation>
</comment>
<keyword evidence="5 8" id="KW-1133">Transmembrane helix</keyword>
<keyword evidence="4 8" id="KW-0812">Transmembrane</keyword>
<keyword evidence="6 8" id="KW-0472">Membrane</keyword>
<feature type="transmembrane region" description="Helical" evidence="8">
    <location>
        <begin position="160"/>
        <end position="180"/>
    </location>
</feature>
<feature type="transmembrane region" description="Helical" evidence="8">
    <location>
        <begin position="365"/>
        <end position="389"/>
    </location>
</feature>
<dbReference type="InterPro" id="IPR036259">
    <property type="entry name" value="MFS_trans_sf"/>
</dbReference>
<feature type="region of interest" description="Disordered" evidence="7">
    <location>
        <begin position="1"/>
        <end position="22"/>
    </location>
</feature>
<comment type="caution">
    <text evidence="9">The sequence shown here is derived from an EMBL/GenBank/DDBJ whole genome shotgun (WGS) entry which is preliminary data.</text>
</comment>
<sequence>PSRAAAAMAPRDEGKKPPSEMAPEQRWKLQVFYLCFYGFMTQIRPGESFITPYLLGPDKNFTQVEVTNVITPVMTYSYMAMLVPIFLLTDYLRYKPVLVLQSLSHISIWLLLVLGISVLAMQLMEFFYGVTMAARIAYSSYIFSLVAPSRYQRMASYSRSSVLLGVFTSSVLGQLCVTVGHVPFLTLSYISLGFVTFGLILTLFLERPKRSLFFNRAEAAYNGAAPTELDKMAGDNKMTGGDNKMAGGVAGGWRQAVLCRMLREVGMLAKQARLQLWSFWWIFNSAGYYLVLYYVQILWNDIYPARDNQRVYNGGVDAASTLLGAIASFAAGYLKIRWALWSALVIGVVTAIQAGLLLLMNTTGNIWLCYAAFVLFRGSYQFLVPIAIFQIATSLSKELCALVFGVNTFFGTVLKTIITIIVADKRGLGLSVHPQFYVYFGYFTLLAVGYLLLAVAVVVRHSRRAQPPEQIPAEGPAQEKSPEAGTVQA</sequence>
<dbReference type="GO" id="GO:0098838">
    <property type="term" value="P:folate transmembrane transport"/>
    <property type="evidence" value="ECO:0007669"/>
    <property type="project" value="TreeGrafter"/>
</dbReference>
<accession>A0A851PE65</accession>
<keyword evidence="3" id="KW-0813">Transport</keyword>
<protein>
    <submittedName>
        <fullName evidence="9">S19A1 protein</fullName>
    </submittedName>
</protein>
<dbReference type="SUPFAM" id="SSF103473">
    <property type="entry name" value="MFS general substrate transporter"/>
    <property type="match status" value="1"/>
</dbReference>
<feature type="region of interest" description="Disordered" evidence="7">
    <location>
        <begin position="467"/>
        <end position="489"/>
    </location>
</feature>
<dbReference type="GO" id="GO:0005542">
    <property type="term" value="F:folic acid binding"/>
    <property type="evidence" value="ECO:0007669"/>
    <property type="project" value="TreeGrafter"/>
</dbReference>
<feature type="transmembrane region" description="Helical" evidence="8">
    <location>
        <begin position="338"/>
        <end position="359"/>
    </location>
</feature>
<proteinExistence type="inferred from homology"/>
<feature type="non-terminal residue" evidence="9">
    <location>
        <position position="1"/>
    </location>
</feature>
<feature type="compositionally biased region" description="Basic and acidic residues" evidence="7">
    <location>
        <begin position="10"/>
        <end position="22"/>
    </location>
</feature>
<evidence type="ECO:0000256" key="8">
    <source>
        <dbReference type="SAM" id="Phobius"/>
    </source>
</evidence>
<feature type="non-terminal residue" evidence="9">
    <location>
        <position position="489"/>
    </location>
</feature>
<evidence type="ECO:0000256" key="5">
    <source>
        <dbReference type="ARBA" id="ARBA00022989"/>
    </source>
</evidence>
<gene>
    <name evidence="9" type="primary">Slc19a1</name>
    <name evidence="9" type="ORF">PENPIL_R13227</name>
</gene>
<evidence type="ECO:0000256" key="2">
    <source>
        <dbReference type="ARBA" id="ARBA00005773"/>
    </source>
</evidence>
<dbReference type="GO" id="GO:0016324">
    <property type="term" value="C:apical plasma membrane"/>
    <property type="evidence" value="ECO:0007669"/>
    <property type="project" value="TreeGrafter"/>
</dbReference>
<evidence type="ECO:0000256" key="3">
    <source>
        <dbReference type="ARBA" id="ARBA00022448"/>
    </source>
</evidence>
<dbReference type="Gene3D" id="1.20.1250.20">
    <property type="entry name" value="MFS general substrate transporter like domains"/>
    <property type="match status" value="1"/>
</dbReference>
<dbReference type="EMBL" id="WBMW01005494">
    <property type="protein sequence ID" value="NXC49432.1"/>
    <property type="molecule type" value="Genomic_DNA"/>
</dbReference>
<dbReference type="GO" id="GO:0016323">
    <property type="term" value="C:basolateral plasma membrane"/>
    <property type="evidence" value="ECO:0007669"/>
    <property type="project" value="TreeGrafter"/>
</dbReference>
<feature type="transmembrane region" description="Helical" evidence="8">
    <location>
        <begin position="186"/>
        <end position="205"/>
    </location>
</feature>
<dbReference type="AlphaFoldDB" id="A0A851PE65"/>
<dbReference type="Proteomes" id="UP000613066">
    <property type="component" value="Unassembled WGS sequence"/>
</dbReference>
<evidence type="ECO:0000256" key="7">
    <source>
        <dbReference type="SAM" id="MobiDB-lite"/>
    </source>
</evidence>
<evidence type="ECO:0000256" key="1">
    <source>
        <dbReference type="ARBA" id="ARBA00004141"/>
    </source>
</evidence>
<reference evidence="9" key="1">
    <citation type="submission" date="2019-09" db="EMBL/GenBank/DDBJ databases">
        <title>Bird 10,000 Genomes (B10K) Project - Family phase.</title>
        <authorList>
            <person name="Zhang G."/>
        </authorList>
    </citation>
    <scope>NUCLEOTIDE SEQUENCE</scope>
    <source>
        <strain evidence="9">B10K-DU-001-08</strain>
        <tissue evidence="9">Muscle</tissue>
    </source>
</reference>
<dbReference type="PANTHER" id="PTHR10686:SF12">
    <property type="entry name" value="REDUCED FOLATE TRANSPORTER"/>
    <property type="match status" value="1"/>
</dbReference>